<comment type="caution">
    <text evidence="2">The sequence shown here is derived from an EMBL/GenBank/DDBJ whole genome shotgun (WGS) entry which is preliminary data.</text>
</comment>
<sequence>MFEAVVIILVIIIIDICFTAKIVFTESVTKDVFNVFSCFLLITEILNNKDVLLDLAIGIIGTTVVIRNLYLHLSIVKLGT</sequence>
<dbReference type="Proteomes" id="UP000749646">
    <property type="component" value="Unassembled WGS sequence"/>
</dbReference>
<dbReference type="AlphaFoldDB" id="A0A9P6SVE0"/>
<feature type="transmembrane region" description="Helical" evidence="1">
    <location>
        <begin position="6"/>
        <end position="24"/>
    </location>
</feature>
<reference evidence="2" key="1">
    <citation type="journal article" date="2020" name="Fungal Divers.">
        <title>Resolving the Mortierellaceae phylogeny through synthesis of multi-gene phylogenetics and phylogenomics.</title>
        <authorList>
            <person name="Vandepol N."/>
            <person name="Liber J."/>
            <person name="Desiro A."/>
            <person name="Na H."/>
            <person name="Kennedy M."/>
            <person name="Barry K."/>
            <person name="Grigoriev I.V."/>
            <person name="Miller A.N."/>
            <person name="O'Donnell K."/>
            <person name="Stajich J.E."/>
            <person name="Bonito G."/>
        </authorList>
    </citation>
    <scope>NUCLEOTIDE SEQUENCE</scope>
    <source>
        <strain evidence="2">MES-2147</strain>
    </source>
</reference>
<accession>A0A9P6SVE0</accession>
<keyword evidence="1" id="KW-1133">Transmembrane helix</keyword>
<evidence type="ECO:0000256" key="1">
    <source>
        <dbReference type="SAM" id="Phobius"/>
    </source>
</evidence>
<protein>
    <submittedName>
        <fullName evidence="2">Uncharacterized protein</fullName>
    </submittedName>
</protein>
<gene>
    <name evidence="2" type="ORF">BGZ65_003914</name>
</gene>
<organism evidence="2 3">
    <name type="scientific">Modicella reniformis</name>
    <dbReference type="NCBI Taxonomy" id="1440133"/>
    <lineage>
        <taxon>Eukaryota</taxon>
        <taxon>Fungi</taxon>
        <taxon>Fungi incertae sedis</taxon>
        <taxon>Mucoromycota</taxon>
        <taxon>Mortierellomycotina</taxon>
        <taxon>Mortierellomycetes</taxon>
        <taxon>Mortierellales</taxon>
        <taxon>Mortierellaceae</taxon>
        <taxon>Modicella</taxon>
    </lineage>
</organism>
<feature type="non-terminal residue" evidence="2">
    <location>
        <position position="80"/>
    </location>
</feature>
<name>A0A9P6SVE0_9FUNG</name>
<proteinExistence type="predicted"/>
<dbReference type="EMBL" id="JAAAHW010000058">
    <property type="protein sequence ID" value="KAG0006777.1"/>
    <property type="molecule type" value="Genomic_DNA"/>
</dbReference>
<feature type="transmembrane region" description="Helical" evidence="1">
    <location>
        <begin position="52"/>
        <end position="70"/>
    </location>
</feature>
<keyword evidence="1" id="KW-0472">Membrane</keyword>
<keyword evidence="1" id="KW-0812">Transmembrane</keyword>
<evidence type="ECO:0000313" key="2">
    <source>
        <dbReference type="EMBL" id="KAG0006777.1"/>
    </source>
</evidence>
<keyword evidence="3" id="KW-1185">Reference proteome</keyword>
<evidence type="ECO:0000313" key="3">
    <source>
        <dbReference type="Proteomes" id="UP000749646"/>
    </source>
</evidence>